<feature type="transmembrane region" description="Helical" evidence="1">
    <location>
        <begin position="21"/>
        <end position="37"/>
    </location>
</feature>
<organism evidence="2">
    <name type="scientific">marine sediment metagenome</name>
    <dbReference type="NCBI Taxonomy" id="412755"/>
    <lineage>
        <taxon>unclassified sequences</taxon>
        <taxon>metagenomes</taxon>
        <taxon>ecological metagenomes</taxon>
    </lineage>
</organism>
<gene>
    <name evidence="2" type="ORF">S01H4_17215</name>
</gene>
<proteinExistence type="predicted"/>
<keyword evidence="1" id="KW-0472">Membrane</keyword>
<feature type="non-terminal residue" evidence="2">
    <location>
        <position position="1"/>
    </location>
</feature>
<dbReference type="AlphaFoldDB" id="X1AIW6"/>
<comment type="caution">
    <text evidence="2">The sequence shown here is derived from an EMBL/GenBank/DDBJ whole genome shotgun (WGS) entry which is preliminary data.</text>
</comment>
<protein>
    <submittedName>
        <fullName evidence="2">Uncharacterized protein</fullName>
    </submittedName>
</protein>
<dbReference type="EMBL" id="BART01007577">
    <property type="protein sequence ID" value="GAG59921.1"/>
    <property type="molecule type" value="Genomic_DNA"/>
</dbReference>
<evidence type="ECO:0000256" key="1">
    <source>
        <dbReference type="SAM" id="Phobius"/>
    </source>
</evidence>
<keyword evidence="1" id="KW-0812">Transmembrane</keyword>
<sequence length="125" mass="14977">ENKFKGLFISFKIPNKTSLNIWFYFNGFIKVNIWYLFNKAYKLRFNLYPVKYIIRIYDYINGNCIHILKNQNGYIDTTNNMKYFFYWIIGIVLFSIIAFNISPLIKEIFNQLIIGFKSLIQALNG</sequence>
<feature type="transmembrane region" description="Helical" evidence="1">
    <location>
        <begin position="84"/>
        <end position="105"/>
    </location>
</feature>
<accession>X1AIW6</accession>
<keyword evidence="1" id="KW-1133">Transmembrane helix</keyword>
<reference evidence="2" key="1">
    <citation type="journal article" date="2014" name="Front. Microbiol.">
        <title>High frequency of phylogenetically diverse reductive dehalogenase-homologous genes in deep subseafloor sedimentary metagenomes.</title>
        <authorList>
            <person name="Kawai M."/>
            <person name="Futagami T."/>
            <person name="Toyoda A."/>
            <person name="Takaki Y."/>
            <person name="Nishi S."/>
            <person name="Hori S."/>
            <person name="Arai W."/>
            <person name="Tsubouchi T."/>
            <person name="Morono Y."/>
            <person name="Uchiyama I."/>
            <person name="Ito T."/>
            <person name="Fujiyama A."/>
            <person name="Inagaki F."/>
            <person name="Takami H."/>
        </authorList>
    </citation>
    <scope>NUCLEOTIDE SEQUENCE</scope>
    <source>
        <strain evidence="2">Expedition CK06-06</strain>
    </source>
</reference>
<name>X1AIW6_9ZZZZ</name>
<evidence type="ECO:0000313" key="2">
    <source>
        <dbReference type="EMBL" id="GAG59921.1"/>
    </source>
</evidence>